<protein>
    <recommendedName>
        <fullName evidence="3">EGF-like domain-containing protein</fullName>
    </recommendedName>
</protein>
<dbReference type="AlphaFoldDB" id="A0AA39C4G4"/>
<dbReference type="Proteomes" id="UP001168990">
    <property type="component" value="Unassembled WGS sequence"/>
</dbReference>
<reference evidence="4" key="2">
    <citation type="submission" date="2023-03" db="EMBL/GenBank/DDBJ databases">
        <authorList>
            <person name="Inwood S.N."/>
            <person name="Skelly J.G."/>
            <person name="Guhlin J."/>
            <person name="Harrop T.W.R."/>
            <person name="Goldson S.G."/>
            <person name="Dearden P.K."/>
        </authorList>
    </citation>
    <scope>NUCLEOTIDE SEQUENCE</scope>
    <source>
        <strain evidence="4">Irish</strain>
        <tissue evidence="4">Whole body</tissue>
    </source>
</reference>
<evidence type="ECO:0000313" key="5">
    <source>
        <dbReference type="Proteomes" id="UP001168990"/>
    </source>
</evidence>
<dbReference type="PANTHER" id="PTHR22963:SF39">
    <property type="entry name" value="DUMPY"/>
    <property type="match status" value="1"/>
</dbReference>
<name>A0AA39C4G4_9HYME</name>
<evidence type="ECO:0000256" key="1">
    <source>
        <dbReference type="PROSITE-ProRule" id="PRU00076"/>
    </source>
</evidence>
<proteinExistence type="predicted"/>
<gene>
    <name evidence="4" type="ORF">PV328_011409</name>
</gene>
<reference evidence="4" key="1">
    <citation type="journal article" date="2023" name="bioRxiv">
        <title>Scaffold-level genome assemblies of two parasitoid biocontrol wasps reveal the parthenogenesis mechanism and an associated novel virus.</title>
        <authorList>
            <person name="Inwood S."/>
            <person name="Skelly J."/>
            <person name="Guhlin J."/>
            <person name="Harrop T."/>
            <person name="Goldson S."/>
            <person name="Dearden P."/>
        </authorList>
    </citation>
    <scope>NUCLEOTIDE SEQUENCE</scope>
    <source>
        <strain evidence="4">Irish</strain>
        <tissue evidence="4">Whole body</tissue>
    </source>
</reference>
<feature type="chain" id="PRO_5041388789" description="EGF-like domain-containing protein" evidence="2">
    <location>
        <begin position="28"/>
        <end position="302"/>
    </location>
</feature>
<accession>A0AA39C4G4</accession>
<keyword evidence="5" id="KW-1185">Reference proteome</keyword>
<evidence type="ECO:0000259" key="3">
    <source>
        <dbReference type="PROSITE" id="PS50026"/>
    </source>
</evidence>
<sequence>MKFNVITISFSIALCLFFILSSRTTDAFGYHFIIGSYRGFGCSSHYHCASHERCMHSVCTNKCDYDNLCRYPHRCVIIKHQQFCDTRQIADERSQSICFLNKQCNNNEQCRNFKCINPCEWDYSPCGPNANCYVDYHQPICKCPSGYEGNAYYSGCKEISYYNRGTEKKSCDWDSQCPTYEQCIQNKCESACKNIECGDGKICYTENHVHHCDCLPGYELTNDGECIIKSRSFVKTKKSSVCFKNEDCKDDEECAQNKCVPSCERAPGCGLDNTRCNAADHAHTCECLSGFSGDPYSIDGCH</sequence>
<comment type="caution">
    <text evidence="1">Lacks conserved residue(s) required for the propagation of feature annotation.</text>
</comment>
<dbReference type="InterPro" id="IPR000742">
    <property type="entry name" value="EGF"/>
</dbReference>
<dbReference type="PROSITE" id="PS50026">
    <property type="entry name" value="EGF_3"/>
    <property type="match status" value="1"/>
</dbReference>
<dbReference type="SMART" id="SM00181">
    <property type="entry name" value="EGF"/>
    <property type="match status" value="3"/>
</dbReference>
<dbReference type="PANTHER" id="PTHR22963">
    <property type="entry name" value="ENDOGLIN-RELATED"/>
    <property type="match status" value="1"/>
</dbReference>
<keyword evidence="2" id="KW-0732">Signal</keyword>
<evidence type="ECO:0000313" key="4">
    <source>
        <dbReference type="EMBL" id="KAK0157704.1"/>
    </source>
</evidence>
<dbReference type="PROSITE" id="PS01186">
    <property type="entry name" value="EGF_2"/>
    <property type="match status" value="1"/>
</dbReference>
<organism evidence="4 5">
    <name type="scientific">Microctonus aethiopoides</name>
    <dbReference type="NCBI Taxonomy" id="144406"/>
    <lineage>
        <taxon>Eukaryota</taxon>
        <taxon>Metazoa</taxon>
        <taxon>Ecdysozoa</taxon>
        <taxon>Arthropoda</taxon>
        <taxon>Hexapoda</taxon>
        <taxon>Insecta</taxon>
        <taxon>Pterygota</taxon>
        <taxon>Neoptera</taxon>
        <taxon>Endopterygota</taxon>
        <taxon>Hymenoptera</taxon>
        <taxon>Apocrita</taxon>
        <taxon>Ichneumonoidea</taxon>
        <taxon>Braconidae</taxon>
        <taxon>Euphorinae</taxon>
        <taxon>Microctonus</taxon>
    </lineage>
</organism>
<keyword evidence="1" id="KW-0245">EGF-like domain</keyword>
<feature type="signal peptide" evidence="2">
    <location>
        <begin position="1"/>
        <end position="27"/>
    </location>
</feature>
<feature type="domain" description="EGF-like" evidence="3">
    <location>
        <begin position="116"/>
        <end position="157"/>
    </location>
</feature>
<comment type="caution">
    <text evidence="4">The sequence shown here is derived from an EMBL/GenBank/DDBJ whole genome shotgun (WGS) entry which is preliminary data.</text>
</comment>
<evidence type="ECO:0000256" key="2">
    <source>
        <dbReference type="SAM" id="SignalP"/>
    </source>
</evidence>
<dbReference type="EMBL" id="JAQQBS010001425">
    <property type="protein sequence ID" value="KAK0157704.1"/>
    <property type="molecule type" value="Genomic_DNA"/>
</dbReference>